<accession>A0AAP0BUT6</accession>
<feature type="compositionally biased region" description="Polar residues" evidence="1">
    <location>
        <begin position="475"/>
        <end position="485"/>
    </location>
</feature>
<sequence>MLSHTTIGPHNIHPAIDTVNFGIHVVGTIGHSRAIPSDKCSPTGVATSDHHNTGSVCSSVSLDRPPPPGTRAPTPNIPSNNLPSASTSATPDPYPLLDVELLSIKSSPFGWNREVDENSLTRRKDISRLNYTMVPPCAARHCDCSWNETQNSLELISSRLKKEIKFIGTQGEIFVEEELPHFDREELLVSEIQPTDREFVQPPVEDFTVAVPACFFQRSFSPYRLLLPEDLFRAIVPFSAAAAVIFDEMILDDDAVVADAPANDSLDHSAVAAPVSSVVPEAVVAVAPASSIVSQVSDAVVASAPANKIYPASSVEAVISEVISDLAAPMSVAPEAISFPAVLDTSSTLTAASVPVSGIASKKDFYDPYDHVQSSSSDEFATSSDDSSATIAKKRKARNKALKRVPTERATDHDTPYYILHNCEITEPWMQYSKNQLKTMKQKKKYFKGPSKSILLPPPPSSPGAGGSANPVSKPPTSSFQGKTYQSRRGQRGSQPRGYQQRGSSRGNQSRGQARHQPYQRGGKTIASASGPFPFKLNDGVRQKPPPSDQSNKYEPPVPYDDPVNNPTAWKARMTELAALDLIKKNKERGLDTSNISTMSEQRRQELDKYNSSKFFEFDRYMELHPAAVPPSGKSITSLGTSEDYRSRKDIANPQREIKFKKSFEEEPKKK</sequence>
<evidence type="ECO:0000256" key="1">
    <source>
        <dbReference type="SAM" id="MobiDB-lite"/>
    </source>
</evidence>
<keyword evidence="3" id="KW-1185">Reference proteome</keyword>
<organism evidence="2 3">
    <name type="scientific">Platanthera zijinensis</name>
    <dbReference type="NCBI Taxonomy" id="2320716"/>
    <lineage>
        <taxon>Eukaryota</taxon>
        <taxon>Viridiplantae</taxon>
        <taxon>Streptophyta</taxon>
        <taxon>Embryophyta</taxon>
        <taxon>Tracheophyta</taxon>
        <taxon>Spermatophyta</taxon>
        <taxon>Magnoliopsida</taxon>
        <taxon>Liliopsida</taxon>
        <taxon>Asparagales</taxon>
        <taxon>Orchidaceae</taxon>
        <taxon>Orchidoideae</taxon>
        <taxon>Orchideae</taxon>
        <taxon>Orchidinae</taxon>
        <taxon>Platanthera</taxon>
    </lineage>
</organism>
<feature type="compositionally biased region" description="Basic and acidic residues" evidence="1">
    <location>
        <begin position="643"/>
        <end position="671"/>
    </location>
</feature>
<feature type="region of interest" description="Disordered" evidence="1">
    <location>
        <begin position="33"/>
        <end position="90"/>
    </location>
</feature>
<feature type="compositionally biased region" description="Basic residues" evidence="1">
    <location>
        <begin position="392"/>
        <end position="403"/>
    </location>
</feature>
<gene>
    <name evidence="2" type="ORF">KSP39_PZI005189</name>
</gene>
<dbReference type="Proteomes" id="UP001418222">
    <property type="component" value="Unassembled WGS sequence"/>
</dbReference>
<dbReference type="AlphaFoldDB" id="A0AAP0BUT6"/>
<protein>
    <submittedName>
        <fullName evidence="2">Uncharacterized protein</fullName>
    </submittedName>
</protein>
<feature type="region of interest" description="Disordered" evidence="1">
    <location>
        <begin position="373"/>
        <end position="408"/>
    </location>
</feature>
<proteinExistence type="predicted"/>
<feature type="compositionally biased region" description="Low complexity" evidence="1">
    <location>
        <begin position="374"/>
        <end position="388"/>
    </location>
</feature>
<evidence type="ECO:0000313" key="2">
    <source>
        <dbReference type="EMBL" id="KAK8949496.1"/>
    </source>
</evidence>
<feature type="region of interest" description="Disordered" evidence="1">
    <location>
        <begin position="627"/>
        <end position="671"/>
    </location>
</feature>
<feature type="region of interest" description="Disordered" evidence="1">
    <location>
        <begin position="441"/>
        <end position="567"/>
    </location>
</feature>
<reference evidence="2 3" key="1">
    <citation type="journal article" date="2022" name="Nat. Plants">
        <title>Genomes of leafy and leafless Platanthera orchids illuminate the evolution of mycoheterotrophy.</title>
        <authorList>
            <person name="Li M.H."/>
            <person name="Liu K.W."/>
            <person name="Li Z."/>
            <person name="Lu H.C."/>
            <person name="Ye Q.L."/>
            <person name="Zhang D."/>
            <person name="Wang J.Y."/>
            <person name="Li Y.F."/>
            <person name="Zhong Z.M."/>
            <person name="Liu X."/>
            <person name="Yu X."/>
            <person name="Liu D.K."/>
            <person name="Tu X.D."/>
            <person name="Liu B."/>
            <person name="Hao Y."/>
            <person name="Liao X.Y."/>
            <person name="Jiang Y.T."/>
            <person name="Sun W.H."/>
            <person name="Chen J."/>
            <person name="Chen Y.Q."/>
            <person name="Ai Y."/>
            <person name="Zhai J.W."/>
            <person name="Wu S.S."/>
            <person name="Zhou Z."/>
            <person name="Hsiao Y.Y."/>
            <person name="Wu W.L."/>
            <person name="Chen Y.Y."/>
            <person name="Lin Y.F."/>
            <person name="Hsu J.L."/>
            <person name="Li C.Y."/>
            <person name="Wang Z.W."/>
            <person name="Zhao X."/>
            <person name="Zhong W.Y."/>
            <person name="Ma X.K."/>
            <person name="Ma L."/>
            <person name="Huang J."/>
            <person name="Chen G.Z."/>
            <person name="Huang M.Z."/>
            <person name="Huang L."/>
            <person name="Peng D.H."/>
            <person name="Luo Y.B."/>
            <person name="Zou S.Q."/>
            <person name="Chen S.P."/>
            <person name="Lan S."/>
            <person name="Tsai W.C."/>
            <person name="Van de Peer Y."/>
            <person name="Liu Z.J."/>
        </authorList>
    </citation>
    <scope>NUCLEOTIDE SEQUENCE [LARGE SCALE GENOMIC DNA]</scope>
    <source>
        <strain evidence="2">Lor287</strain>
    </source>
</reference>
<feature type="compositionally biased region" description="Polar residues" evidence="1">
    <location>
        <begin position="79"/>
        <end position="90"/>
    </location>
</feature>
<name>A0AAP0BUT6_9ASPA</name>
<comment type="caution">
    <text evidence="2">The sequence shown here is derived from an EMBL/GenBank/DDBJ whole genome shotgun (WGS) entry which is preliminary data.</text>
</comment>
<feature type="compositionally biased region" description="Low complexity" evidence="1">
    <location>
        <begin position="492"/>
        <end position="512"/>
    </location>
</feature>
<evidence type="ECO:0000313" key="3">
    <source>
        <dbReference type="Proteomes" id="UP001418222"/>
    </source>
</evidence>
<dbReference type="EMBL" id="JBBWWQ010000004">
    <property type="protein sequence ID" value="KAK8949496.1"/>
    <property type="molecule type" value="Genomic_DNA"/>
</dbReference>